<organism evidence="1 2">
    <name type="scientific">Malus domestica</name>
    <name type="common">Apple</name>
    <name type="synonym">Pyrus malus</name>
    <dbReference type="NCBI Taxonomy" id="3750"/>
    <lineage>
        <taxon>Eukaryota</taxon>
        <taxon>Viridiplantae</taxon>
        <taxon>Streptophyta</taxon>
        <taxon>Embryophyta</taxon>
        <taxon>Tracheophyta</taxon>
        <taxon>Spermatophyta</taxon>
        <taxon>Magnoliopsida</taxon>
        <taxon>eudicotyledons</taxon>
        <taxon>Gunneridae</taxon>
        <taxon>Pentapetalae</taxon>
        <taxon>rosids</taxon>
        <taxon>fabids</taxon>
        <taxon>Rosales</taxon>
        <taxon>Rosaceae</taxon>
        <taxon>Amygdaloideae</taxon>
        <taxon>Maleae</taxon>
        <taxon>Malus</taxon>
    </lineage>
</organism>
<dbReference type="AlphaFoldDB" id="A0A498IRY7"/>
<evidence type="ECO:0000313" key="1">
    <source>
        <dbReference type="EMBL" id="RXH84837.1"/>
    </source>
</evidence>
<comment type="caution">
    <text evidence="1">The sequence shown here is derived from an EMBL/GenBank/DDBJ whole genome shotgun (WGS) entry which is preliminary data.</text>
</comment>
<name>A0A498IRY7_MALDO</name>
<proteinExistence type="predicted"/>
<dbReference type="EMBL" id="RDQH01000337">
    <property type="protein sequence ID" value="RXH84837.1"/>
    <property type="molecule type" value="Genomic_DNA"/>
</dbReference>
<sequence>MFESGYNVVIHRAFFRTQFAEQVLSSPSLKITSSASDPSDLPSFLFLSTEVGESSGAKPSEEFWAKLVPSDSRYLDVQISSDEIVLCSEILFSSIRKCKWCKITRNSDHSSATIQN</sequence>
<gene>
    <name evidence="1" type="ORF">DVH24_041605</name>
</gene>
<accession>A0A498IRY7</accession>
<dbReference type="Proteomes" id="UP000290289">
    <property type="component" value="Chromosome 11"/>
</dbReference>
<evidence type="ECO:0000313" key="2">
    <source>
        <dbReference type="Proteomes" id="UP000290289"/>
    </source>
</evidence>
<keyword evidence="2" id="KW-1185">Reference proteome</keyword>
<reference evidence="1 2" key="1">
    <citation type="submission" date="2018-10" db="EMBL/GenBank/DDBJ databases">
        <title>A high-quality apple genome assembly.</title>
        <authorList>
            <person name="Hu J."/>
        </authorList>
    </citation>
    <scope>NUCLEOTIDE SEQUENCE [LARGE SCALE GENOMIC DNA]</scope>
    <source>
        <strain evidence="2">cv. HFTH1</strain>
        <tissue evidence="1">Young leaf</tissue>
    </source>
</reference>
<dbReference type="STRING" id="3750.A0A498IRY7"/>
<protein>
    <submittedName>
        <fullName evidence="1">Uncharacterized protein</fullName>
    </submittedName>
</protein>